<accession>A0A382BZB8</accession>
<protein>
    <submittedName>
        <fullName evidence="2">Uncharacterized protein</fullName>
    </submittedName>
</protein>
<dbReference type="EMBL" id="UINC01031800">
    <property type="protein sequence ID" value="SVB18413.1"/>
    <property type="molecule type" value="Genomic_DNA"/>
</dbReference>
<reference evidence="2" key="1">
    <citation type="submission" date="2018-05" db="EMBL/GenBank/DDBJ databases">
        <authorList>
            <person name="Lanie J.A."/>
            <person name="Ng W.-L."/>
            <person name="Kazmierczak K.M."/>
            <person name="Andrzejewski T.M."/>
            <person name="Davidsen T.M."/>
            <person name="Wayne K.J."/>
            <person name="Tettelin H."/>
            <person name="Glass J.I."/>
            <person name="Rusch D."/>
            <person name="Podicherti R."/>
            <person name="Tsui H.-C.T."/>
            <person name="Winkler M.E."/>
        </authorList>
    </citation>
    <scope>NUCLEOTIDE SEQUENCE</scope>
</reference>
<proteinExistence type="predicted"/>
<evidence type="ECO:0000256" key="1">
    <source>
        <dbReference type="SAM" id="MobiDB-lite"/>
    </source>
</evidence>
<sequence>MLERVTGSMVRVKAHKALWGQLSPAERAKSMDVSNLIKQNMDLIMKTVMLDRENEKLILQHGMAPPDQLPSSRQNNPTAVAGMYQRHST</sequence>
<dbReference type="AlphaFoldDB" id="A0A382BZB8"/>
<evidence type="ECO:0000313" key="2">
    <source>
        <dbReference type="EMBL" id="SVB18413.1"/>
    </source>
</evidence>
<feature type="region of interest" description="Disordered" evidence="1">
    <location>
        <begin position="63"/>
        <end position="89"/>
    </location>
</feature>
<gene>
    <name evidence="2" type="ORF">METZ01_LOCUS171267</name>
</gene>
<organism evidence="2">
    <name type="scientific">marine metagenome</name>
    <dbReference type="NCBI Taxonomy" id="408172"/>
    <lineage>
        <taxon>unclassified sequences</taxon>
        <taxon>metagenomes</taxon>
        <taxon>ecological metagenomes</taxon>
    </lineage>
</organism>
<feature type="compositionally biased region" description="Polar residues" evidence="1">
    <location>
        <begin position="69"/>
        <end position="78"/>
    </location>
</feature>
<name>A0A382BZB8_9ZZZZ</name>